<reference evidence="2" key="1">
    <citation type="submission" date="2016-08" db="EMBL/GenBank/DDBJ databases">
        <authorList>
            <person name="Seilhamer J.J."/>
        </authorList>
    </citation>
    <scope>NUCLEOTIDE SEQUENCE</scope>
    <source>
        <strain evidence="2">86</strain>
    </source>
</reference>
<accession>A0A212LY54</accession>
<dbReference type="Pfam" id="PF14452">
    <property type="entry name" value="Multi_ubiq"/>
    <property type="match status" value="1"/>
</dbReference>
<organism evidence="2">
    <name type="scientific">uncultured Sporomusa sp</name>
    <dbReference type="NCBI Taxonomy" id="307249"/>
    <lineage>
        <taxon>Bacteria</taxon>
        <taxon>Bacillati</taxon>
        <taxon>Bacillota</taxon>
        <taxon>Negativicutes</taxon>
        <taxon>Selenomonadales</taxon>
        <taxon>Sporomusaceae</taxon>
        <taxon>Sporomusa</taxon>
        <taxon>environmental samples</taxon>
    </lineage>
</organism>
<gene>
    <name evidence="2" type="ORF">KL86SPO_50090</name>
</gene>
<protein>
    <recommendedName>
        <fullName evidence="1">Multi-ubiquitin domain-containing protein</fullName>
    </recommendedName>
</protein>
<evidence type="ECO:0000259" key="1">
    <source>
        <dbReference type="Pfam" id="PF14452"/>
    </source>
</evidence>
<dbReference type="RefSeq" id="WP_288185003.1">
    <property type="nucleotide sequence ID" value="NZ_LT608335.1"/>
</dbReference>
<dbReference type="AlphaFoldDB" id="A0A212LY54"/>
<proteinExistence type="predicted"/>
<sequence length="151" mass="16946">MLETIHGDYHTRIHIDRNVYTSLNPTTGAALYALGHVSSRKLFREIDGNHEDEFIPNTETSVHLKEDQHFYSQTAFNIIVNAQHKVAMDDVLTYNELIALAFTNPPTGPNISFTITYRNGPSPNPEGSVAEGRRVRINEGMIFNVTSTDKS</sequence>
<dbReference type="InterPro" id="IPR027802">
    <property type="entry name" value="Multi-ubiquitin_dom"/>
</dbReference>
<evidence type="ECO:0000313" key="2">
    <source>
        <dbReference type="EMBL" id="SCM82319.1"/>
    </source>
</evidence>
<name>A0A212LY54_9FIRM</name>
<feature type="domain" description="Multi-ubiquitin" evidence="1">
    <location>
        <begin position="76"/>
        <end position="149"/>
    </location>
</feature>
<dbReference type="EMBL" id="FMJE01000005">
    <property type="protein sequence ID" value="SCM82319.1"/>
    <property type="molecule type" value="Genomic_DNA"/>
</dbReference>